<accession>A0AAU8AF93</accession>
<gene>
    <name evidence="1" type="ORF">PVT71_13635</name>
</gene>
<proteinExistence type="predicted"/>
<protein>
    <submittedName>
        <fullName evidence="1">DUF2190 family protein</fullName>
    </submittedName>
</protein>
<dbReference type="InterPro" id="IPR011231">
    <property type="entry name" value="Phage_VT1-Sakai_H0018"/>
</dbReference>
<dbReference type="Pfam" id="PF09956">
    <property type="entry name" value="Phage_cement_2"/>
    <property type="match status" value="1"/>
</dbReference>
<sequence length="110" mass="11049">MKNFIQPGANLTVAAPYDVSAGAGLLVGALFGIAQDAAASGGDVVMVRGGVFEVAKTSAQAWTIGAKIYWDDTNKLFTTTATSNTLCGVALAAAANPSETGTVLLDGAIR</sequence>
<dbReference type="RefSeq" id="WP_353472329.1">
    <property type="nucleotide sequence ID" value="NZ_CP123384.1"/>
</dbReference>
<dbReference type="PIRSF" id="PIRSF030771">
    <property type="entry name" value="UCP030771"/>
    <property type="match status" value="1"/>
</dbReference>
<dbReference type="EMBL" id="CP123384">
    <property type="protein sequence ID" value="XCC93507.1"/>
    <property type="molecule type" value="Genomic_DNA"/>
</dbReference>
<reference evidence="1" key="1">
    <citation type="submission" date="2023-02" db="EMBL/GenBank/DDBJ databases">
        <title>Description and genomic characterization of Salipiger bruguierae sp. nov., isolated from the sediment of mangrove plant Bruguiera sexangula.</title>
        <authorList>
            <person name="Long M."/>
        </authorList>
    </citation>
    <scope>NUCLEOTIDE SEQUENCE</scope>
    <source>
        <strain evidence="1">H15</strain>
    </source>
</reference>
<evidence type="ECO:0000313" key="1">
    <source>
        <dbReference type="EMBL" id="XCC93507.1"/>
    </source>
</evidence>
<name>A0AAU8AF93_9RHOB</name>
<organism evidence="1">
    <name type="scientific">Alloyangia sp. H15</name>
    <dbReference type="NCBI Taxonomy" id="3029062"/>
    <lineage>
        <taxon>Bacteria</taxon>
        <taxon>Pseudomonadati</taxon>
        <taxon>Pseudomonadota</taxon>
        <taxon>Alphaproteobacteria</taxon>
        <taxon>Rhodobacterales</taxon>
        <taxon>Roseobacteraceae</taxon>
        <taxon>Alloyangia</taxon>
    </lineage>
</organism>
<dbReference type="AlphaFoldDB" id="A0AAU8AF93"/>